<dbReference type="InterPro" id="IPR017871">
    <property type="entry name" value="ABC_transporter-like_CS"/>
</dbReference>
<evidence type="ECO:0000256" key="5">
    <source>
        <dbReference type="ARBA" id="ARBA00022989"/>
    </source>
</evidence>
<dbReference type="EMBL" id="JBHTHQ010000021">
    <property type="protein sequence ID" value="MFD0705019.1"/>
    <property type="molecule type" value="Genomic_DNA"/>
</dbReference>
<evidence type="ECO:0000256" key="1">
    <source>
        <dbReference type="ARBA" id="ARBA00004651"/>
    </source>
</evidence>
<evidence type="ECO:0000256" key="4">
    <source>
        <dbReference type="ARBA" id="ARBA00022840"/>
    </source>
</evidence>
<feature type="domain" description="ABC transmembrane type-1" evidence="9">
    <location>
        <begin position="18"/>
        <end position="299"/>
    </location>
</feature>
<sequence>MLKLWRNYLGRHVGQVTFLFLIQVCQTILNLYLPNLQADIINDGVTAGDADKVWNIGWTMMAVAAGQIVLNIIAVYFSTRIAMRLGYEVRKDYFANVETLSLQEIETFSAGSLITRATNDVQQVQQATMQALLIMLQAPIMLVGGIIMAAQQDGPLTWAIAIIIPIILIVMGVIMGNLGPLFSRLQTKLDAINRSIREQISGIRVIRAFVREDTERRRFDETNNDVFRVLLSIGRWMGAMIPTMFFIINLSTVAIQWFGGHRIESGEMGIGSLQAFIQYLMIIMMGVGMTAMMSVMLPRAAVAARRINEVLEAESSITAPKNPFTNPSAHGTIEFKHVGFSYPGADDPVLSDISFTAEPGTTTAFIGATGSGKSTIIRLASRMFDVTEGEILVDGHNVKEYDPAQLATLFGAVPQKAVLFQGTIRSNLKYGNPQASDEQLWEALRIAQAEDFVREIPEGLDAHVAQGGTNFSGGQKQRLCIARAVVRRPLIYSFDDSFSALDMATDRKVREALEPITRNATQLLVAQRASSIRDAHKIIVLDDGKIVGEGTHEELMAQCDTYREIVESQGGQGPDIEELSIEEEA</sequence>
<evidence type="ECO:0000256" key="7">
    <source>
        <dbReference type="SAM" id="Phobius"/>
    </source>
</evidence>
<dbReference type="PROSITE" id="PS00211">
    <property type="entry name" value="ABC_TRANSPORTER_1"/>
    <property type="match status" value="1"/>
</dbReference>
<feature type="transmembrane region" description="Helical" evidence="7">
    <location>
        <begin position="156"/>
        <end position="178"/>
    </location>
</feature>
<dbReference type="Pfam" id="PF00664">
    <property type="entry name" value="ABC_membrane"/>
    <property type="match status" value="1"/>
</dbReference>
<feature type="transmembrane region" description="Helical" evidence="7">
    <location>
        <begin position="236"/>
        <end position="257"/>
    </location>
</feature>
<feature type="transmembrane region" description="Helical" evidence="7">
    <location>
        <begin position="12"/>
        <end position="33"/>
    </location>
</feature>
<dbReference type="PROSITE" id="PS50893">
    <property type="entry name" value="ABC_TRANSPORTER_2"/>
    <property type="match status" value="1"/>
</dbReference>
<name>A0ABW2Y6Z7_9BIFI</name>
<proteinExistence type="predicted"/>
<dbReference type="InterPro" id="IPR027417">
    <property type="entry name" value="P-loop_NTPase"/>
</dbReference>
<dbReference type="InterPro" id="IPR036640">
    <property type="entry name" value="ABC1_TM_sf"/>
</dbReference>
<dbReference type="SUPFAM" id="SSF90123">
    <property type="entry name" value="ABC transporter transmembrane region"/>
    <property type="match status" value="1"/>
</dbReference>
<feature type="transmembrane region" description="Helical" evidence="7">
    <location>
        <begin position="277"/>
        <end position="297"/>
    </location>
</feature>
<evidence type="ECO:0000256" key="3">
    <source>
        <dbReference type="ARBA" id="ARBA00022741"/>
    </source>
</evidence>
<dbReference type="InterPro" id="IPR039421">
    <property type="entry name" value="Type_1_exporter"/>
</dbReference>
<keyword evidence="6 7" id="KW-0472">Membrane</keyword>
<dbReference type="InterPro" id="IPR003439">
    <property type="entry name" value="ABC_transporter-like_ATP-bd"/>
</dbReference>
<keyword evidence="11" id="KW-1185">Reference proteome</keyword>
<feature type="transmembrane region" description="Helical" evidence="7">
    <location>
        <begin position="53"/>
        <end position="77"/>
    </location>
</feature>
<keyword evidence="2 7" id="KW-0812">Transmembrane</keyword>
<keyword evidence="4 10" id="KW-0067">ATP-binding</keyword>
<dbReference type="SUPFAM" id="SSF52540">
    <property type="entry name" value="P-loop containing nucleoside triphosphate hydrolases"/>
    <property type="match status" value="1"/>
</dbReference>
<evidence type="ECO:0000313" key="11">
    <source>
        <dbReference type="Proteomes" id="UP001597036"/>
    </source>
</evidence>
<dbReference type="Gene3D" id="1.20.1560.10">
    <property type="entry name" value="ABC transporter type 1, transmembrane domain"/>
    <property type="match status" value="1"/>
</dbReference>
<dbReference type="SMART" id="SM00382">
    <property type="entry name" value="AAA"/>
    <property type="match status" value="1"/>
</dbReference>
<evidence type="ECO:0000256" key="2">
    <source>
        <dbReference type="ARBA" id="ARBA00022692"/>
    </source>
</evidence>
<dbReference type="InterPro" id="IPR003593">
    <property type="entry name" value="AAA+_ATPase"/>
</dbReference>
<evidence type="ECO:0000313" key="10">
    <source>
        <dbReference type="EMBL" id="MFD0705019.1"/>
    </source>
</evidence>
<dbReference type="PANTHER" id="PTHR43394:SF1">
    <property type="entry name" value="ATP-BINDING CASSETTE SUB-FAMILY B MEMBER 10, MITOCHONDRIAL"/>
    <property type="match status" value="1"/>
</dbReference>
<protein>
    <submittedName>
        <fullName evidence="10">ABC transporter ATP-binding protein</fullName>
    </submittedName>
</protein>
<keyword evidence="3" id="KW-0547">Nucleotide-binding</keyword>
<feature type="transmembrane region" description="Helical" evidence="7">
    <location>
        <begin position="131"/>
        <end position="150"/>
    </location>
</feature>
<evidence type="ECO:0000256" key="6">
    <source>
        <dbReference type="ARBA" id="ARBA00023136"/>
    </source>
</evidence>
<comment type="caution">
    <text evidence="10">The sequence shown here is derived from an EMBL/GenBank/DDBJ whole genome shotgun (WGS) entry which is preliminary data.</text>
</comment>
<dbReference type="Pfam" id="PF00005">
    <property type="entry name" value="ABC_tran"/>
    <property type="match status" value="1"/>
</dbReference>
<accession>A0ABW2Y6Z7</accession>
<gene>
    <name evidence="10" type="ORF">ACFQY8_04590</name>
</gene>
<comment type="subcellular location">
    <subcellularLocation>
        <location evidence="1">Cell membrane</location>
        <topology evidence="1">Multi-pass membrane protein</topology>
    </subcellularLocation>
</comment>
<dbReference type="CDD" id="cd18548">
    <property type="entry name" value="ABC_6TM_Tm287_like"/>
    <property type="match status" value="1"/>
</dbReference>
<evidence type="ECO:0000259" key="9">
    <source>
        <dbReference type="PROSITE" id="PS50929"/>
    </source>
</evidence>
<evidence type="ECO:0000259" key="8">
    <source>
        <dbReference type="PROSITE" id="PS50893"/>
    </source>
</evidence>
<dbReference type="InterPro" id="IPR011527">
    <property type="entry name" value="ABC1_TM_dom"/>
</dbReference>
<dbReference type="RefSeq" id="WP_377938720.1">
    <property type="nucleotide sequence ID" value="NZ_JBHTHQ010000021.1"/>
</dbReference>
<reference evidence="11" key="1">
    <citation type="journal article" date="2019" name="Int. J. Syst. Evol. Microbiol.">
        <title>The Global Catalogue of Microorganisms (GCM) 10K type strain sequencing project: providing services to taxonomists for standard genome sequencing and annotation.</title>
        <authorList>
            <consortium name="The Broad Institute Genomics Platform"/>
            <consortium name="The Broad Institute Genome Sequencing Center for Infectious Disease"/>
            <person name="Wu L."/>
            <person name="Ma J."/>
        </authorList>
    </citation>
    <scope>NUCLEOTIDE SEQUENCE [LARGE SCALE GENOMIC DNA]</scope>
    <source>
        <strain evidence="11">CCM 8604</strain>
    </source>
</reference>
<dbReference type="GO" id="GO:0005524">
    <property type="term" value="F:ATP binding"/>
    <property type="evidence" value="ECO:0007669"/>
    <property type="project" value="UniProtKB-KW"/>
</dbReference>
<dbReference type="PROSITE" id="PS50929">
    <property type="entry name" value="ABC_TM1F"/>
    <property type="match status" value="1"/>
</dbReference>
<organism evidence="10 11">
    <name type="scientific">Alloscardovia venturai</name>
    <dbReference type="NCBI Taxonomy" id="1769421"/>
    <lineage>
        <taxon>Bacteria</taxon>
        <taxon>Bacillati</taxon>
        <taxon>Actinomycetota</taxon>
        <taxon>Actinomycetes</taxon>
        <taxon>Bifidobacteriales</taxon>
        <taxon>Bifidobacteriaceae</taxon>
        <taxon>Alloscardovia</taxon>
    </lineage>
</organism>
<dbReference type="Proteomes" id="UP001597036">
    <property type="component" value="Unassembled WGS sequence"/>
</dbReference>
<feature type="domain" description="ABC transporter" evidence="8">
    <location>
        <begin position="333"/>
        <end position="568"/>
    </location>
</feature>
<dbReference type="Gene3D" id="3.40.50.300">
    <property type="entry name" value="P-loop containing nucleotide triphosphate hydrolases"/>
    <property type="match status" value="1"/>
</dbReference>
<keyword evidence="5 7" id="KW-1133">Transmembrane helix</keyword>
<dbReference type="PANTHER" id="PTHR43394">
    <property type="entry name" value="ATP-DEPENDENT PERMEASE MDL1, MITOCHONDRIAL"/>
    <property type="match status" value="1"/>
</dbReference>